<dbReference type="Proteomes" id="UP000438448">
    <property type="component" value="Unassembled WGS sequence"/>
</dbReference>
<dbReference type="EMBL" id="WEGK01000035">
    <property type="protein sequence ID" value="MQY24407.1"/>
    <property type="molecule type" value="Genomic_DNA"/>
</dbReference>
<comment type="caution">
    <text evidence="1">The sequence shown here is derived from an EMBL/GenBank/DDBJ whole genome shotgun (WGS) entry which is preliminary data.</text>
</comment>
<reference evidence="1 2" key="1">
    <citation type="submission" date="2019-10" db="EMBL/GenBank/DDBJ databases">
        <title>Nocardia macrotermitis sp. nov. and Nocardia aurantia sp. nov., isolated from the gut of fungus growing-termite Macrotermes natalensis.</title>
        <authorList>
            <person name="Benndorf R."/>
            <person name="Schwitalla J."/>
            <person name="Martin K."/>
            <person name="De Beer W."/>
            <person name="Kaster A.-K."/>
            <person name="Vollmers J."/>
            <person name="Poulsen M."/>
            <person name="Beemelmanns C."/>
        </authorList>
    </citation>
    <scope>NUCLEOTIDE SEQUENCE [LARGE SCALE GENOMIC DNA]</scope>
    <source>
        <strain evidence="1 2">RB20</strain>
    </source>
</reference>
<keyword evidence="2" id="KW-1185">Reference proteome</keyword>
<evidence type="ECO:0000313" key="1">
    <source>
        <dbReference type="EMBL" id="MQY24407.1"/>
    </source>
</evidence>
<sequence>MGVTVPPMGEYPVALSARPLPKLSEGAMEPPSELVIVLLFCVCNHRNTLSSSREPPVRVGPVSFPPPRNSMTLNWKYPSALPESAYMVGEASEPPSIIGILLRKLPSAMNWRSSSTDASEARLMRLRNPAIRSAKIRSWCGMSSTPLSGTSSREKGDLGFFGSRRCGGGTVAGSFLSTVGFRSTVVMYFGNQVRSRSGAGALSCGWGAVYPPMGSQRSVGTVGESTPSTPLLLTRISHCIS</sequence>
<dbReference type="AlphaFoldDB" id="A0A7K0DFC8"/>
<name>A0A7K0DFC8_9NOCA</name>
<evidence type="ECO:0000313" key="2">
    <source>
        <dbReference type="Proteomes" id="UP000438448"/>
    </source>
</evidence>
<protein>
    <submittedName>
        <fullName evidence="1">Uncharacterized protein</fullName>
    </submittedName>
</protein>
<organism evidence="1 2">
    <name type="scientific">Nocardia macrotermitis</name>
    <dbReference type="NCBI Taxonomy" id="2585198"/>
    <lineage>
        <taxon>Bacteria</taxon>
        <taxon>Bacillati</taxon>
        <taxon>Actinomycetota</taxon>
        <taxon>Actinomycetes</taxon>
        <taxon>Mycobacteriales</taxon>
        <taxon>Nocardiaceae</taxon>
        <taxon>Nocardia</taxon>
    </lineage>
</organism>
<gene>
    <name evidence="1" type="ORF">NRB20_75420</name>
</gene>
<proteinExistence type="predicted"/>
<accession>A0A7K0DFC8</accession>